<protein>
    <recommendedName>
        <fullName evidence="1">T6SS Phospholipase effector Tle1-like catalytic domain-containing protein</fullName>
    </recommendedName>
</protein>
<evidence type="ECO:0000259" key="1">
    <source>
        <dbReference type="Pfam" id="PF09994"/>
    </source>
</evidence>
<dbReference type="PANTHER" id="PTHR33840">
    <property type="match status" value="1"/>
</dbReference>
<feature type="domain" description="T6SS Phospholipase effector Tle1-like catalytic" evidence="1">
    <location>
        <begin position="3"/>
        <end position="403"/>
    </location>
</feature>
<gene>
    <name evidence="2" type="primary">KAFR0E00630</name>
    <name evidence="2" type="ORF">KAFR_0E00630</name>
</gene>
<dbReference type="SUPFAM" id="SSF53474">
    <property type="entry name" value="alpha/beta-Hydrolases"/>
    <property type="match status" value="1"/>
</dbReference>
<dbReference type="HOGENOM" id="CLU_005049_0_3_1"/>
<organism evidence="2 3">
    <name type="scientific">Kazachstania africana (strain ATCC 22294 / BCRC 22015 / CBS 2517 / CECT 1963 / NBRC 1671 / NRRL Y-8276)</name>
    <name type="common">Yeast</name>
    <name type="synonym">Kluyveromyces africanus</name>
    <dbReference type="NCBI Taxonomy" id="1071382"/>
    <lineage>
        <taxon>Eukaryota</taxon>
        <taxon>Fungi</taxon>
        <taxon>Dikarya</taxon>
        <taxon>Ascomycota</taxon>
        <taxon>Saccharomycotina</taxon>
        <taxon>Saccharomycetes</taxon>
        <taxon>Saccharomycetales</taxon>
        <taxon>Saccharomycetaceae</taxon>
        <taxon>Kazachstania</taxon>
    </lineage>
</organism>
<reference evidence="2 3" key="1">
    <citation type="journal article" date="2011" name="Proc. Natl. Acad. Sci. U.S.A.">
        <title>Evolutionary erosion of yeast sex chromosomes by mating-type switching accidents.</title>
        <authorList>
            <person name="Gordon J.L."/>
            <person name="Armisen D."/>
            <person name="Proux-Wera E."/>
            <person name="Oheigeartaigh S.S."/>
            <person name="Byrne K.P."/>
            <person name="Wolfe K.H."/>
        </authorList>
    </citation>
    <scope>NUCLEOTIDE SEQUENCE [LARGE SCALE GENOMIC DNA]</scope>
    <source>
        <strain evidence="3">ATCC 22294 / BCRC 22015 / CBS 2517 / CECT 1963 / NBRC 1671 / NRRL Y-8276</strain>
    </source>
</reference>
<dbReference type="RefSeq" id="XP_003957352.1">
    <property type="nucleotide sequence ID" value="XM_003957303.1"/>
</dbReference>
<dbReference type="GeneID" id="13882694"/>
<keyword evidence="3" id="KW-1185">Reference proteome</keyword>
<sequence>MPKKIILCFDGTKENFGPQPFSNVLKIYRLLNQANPDQLCYYQPGIGTQADFDFVEDIRRRFTISTLKNVLDATFAFSITDHIVSAYLYLMKHYEQGDSIYMFGFSRGAFIARVLAGMLERVGLLNVGLEDMVKMAWRIYESWEFAEQPSQPNYTSTLIEEFRKIFCRDYEIKIFFQGLFDSVNSVGILRDRLFPCTQRSNIVDHVRHALSIDERRGKFKQFCFTPNPYAPQLFSLTYKAYELESFPREILQEWTSSSSSSSATTNDRLYNSAFLIENSEFQMSPKSVRSEPTYQHERQKPNLSIWNAVFRKKSDNNSNLIIGEINEYLTTKTHRKIAVCSHTSIEGTFRVQPASLKSLGSTSNDLIEKWFPGDHSDVGGGWAPDCEAKQSVSDISLRWIIAESVKHGVEFKRGIIHDFDKRHSSLGALFASTHDYLKVDENHDIDSIGRVIGEKNANLECQLLKLIEANNSKDASQEIDIDYRCGQLNRFMSYIWWLLEFLPIGIRIENKEGKWRNVYVPNFGRPRYIPQYGDMHWSVYWRIKYIDQYRPNNLPRYVRKLIDQFFHVKLRQASCNVTTTKIQTKNEDVLPYFHNSLRTINEYSNMCSPNEYTYDAVIELKFHQQQSNILLWEKSGWSEVPDDLAHLLAANPDL</sequence>
<dbReference type="Proteomes" id="UP000005220">
    <property type="component" value="Chromosome 5"/>
</dbReference>
<dbReference type="eggNOG" id="ENOG502QPR9">
    <property type="taxonomic scope" value="Eukaryota"/>
</dbReference>
<dbReference type="InterPro" id="IPR018712">
    <property type="entry name" value="Tle1-like_cat"/>
</dbReference>
<proteinExistence type="predicted"/>
<dbReference type="EMBL" id="HE650825">
    <property type="protein sequence ID" value="CCF58217.1"/>
    <property type="molecule type" value="Genomic_DNA"/>
</dbReference>
<dbReference type="AlphaFoldDB" id="H2AV17"/>
<name>H2AV17_KAZAF</name>
<dbReference type="InParanoid" id="H2AV17"/>
<evidence type="ECO:0000313" key="3">
    <source>
        <dbReference type="Proteomes" id="UP000005220"/>
    </source>
</evidence>
<evidence type="ECO:0000313" key="2">
    <source>
        <dbReference type="EMBL" id="CCF58217.1"/>
    </source>
</evidence>
<accession>H2AV17</accession>
<dbReference type="OrthoDB" id="3162439at2759"/>
<dbReference type="PANTHER" id="PTHR33840:SF2">
    <property type="entry name" value="TLE1 PHOSPHOLIPASE DOMAIN-CONTAINING PROTEIN"/>
    <property type="match status" value="1"/>
</dbReference>
<dbReference type="InterPro" id="IPR029058">
    <property type="entry name" value="AB_hydrolase_fold"/>
</dbReference>
<dbReference type="FunCoup" id="H2AV17">
    <property type="interactions" value="45"/>
</dbReference>
<dbReference type="KEGG" id="kaf:KAFR_0E00630"/>
<dbReference type="STRING" id="1071382.H2AV17"/>
<dbReference type="Pfam" id="PF09994">
    <property type="entry name" value="T6SS_Tle1-like_cat"/>
    <property type="match status" value="1"/>
</dbReference>